<proteinExistence type="predicted"/>
<reference evidence="1" key="1">
    <citation type="journal article" date="2019" name="Sci. Rep.">
        <title>Draft genome of Tanacetum cinerariifolium, the natural source of mosquito coil.</title>
        <authorList>
            <person name="Yamashiro T."/>
            <person name="Shiraishi A."/>
            <person name="Satake H."/>
            <person name="Nakayama K."/>
        </authorList>
    </citation>
    <scope>NUCLEOTIDE SEQUENCE</scope>
</reference>
<comment type="caution">
    <text evidence="1">The sequence shown here is derived from an EMBL/GenBank/DDBJ whole genome shotgun (WGS) entry which is preliminary data.</text>
</comment>
<gene>
    <name evidence="1" type="ORF">Tci_919425</name>
</gene>
<dbReference type="AlphaFoldDB" id="A0A699WP53"/>
<name>A0A699WP53_TANCI</name>
<feature type="non-terminal residue" evidence="1">
    <location>
        <position position="107"/>
    </location>
</feature>
<sequence length="107" mass="11702">YAAEAFFQVLSRRGVVRAAGQAGVVYAGHLRLLLQPLRHFEGVFDGALHAQAQGFKALQQQKRVERADSRAEVAQALYPRPNGEGDVAKRSVFAKYIVENQPVVAVA</sequence>
<feature type="non-terminal residue" evidence="1">
    <location>
        <position position="1"/>
    </location>
</feature>
<dbReference type="EMBL" id="BKCJ011699764">
    <property type="protein sequence ID" value="GFD47456.1"/>
    <property type="molecule type" value="Genomic_DNA"/>
</dbReference>
<accession>A0A699WP53</accession>
<evidence type="ECO:0000313" key="1">
    <source>
        <dbReference type="EMBL" id="GFD47456.1"/>
    </source>
</evidence>
<organism evidence="1">
    <name type="scientific">Tanacetum cinerariifolium</name>
    <name type="common">Dalmatian daisy</name>
    <name type="synonym">Chrysanthemum cinerariifolium</name>
    <dbReference type="NCBI Taxonomy" id="118510"/>
    <lineage>
        <taxon>Eukaryota</taxon>
        <taxon>Viridiplantae</taxon>
        <taxon>Streptophyta</taxon>
        <taxon>Embryophyta</taxon>
        <taxon>Tracheophyta</taxon>
        <taxon>Spermatophyta</taxon>
        <taxon>Magnoliopsida</taxon>
        <taxon>eudicotyledons</taxon>
        <taxon>Gunneridae</taxon>
        <taxon>Pentapetalae</taxon>
        <taxon>asterids</taxon>
        <taxon>campanulids</taxon>
        <taxon>Asterales</taxon>
        <taxon>Asteraceae</taxon>
        <taxon>Asteroideae</taxon>
        <taxon>Anthemideae</taxon>
        <taxon>Anthemidinae</taxon>
        <taxon>Tanacetum</taxon>
    </lineage>
</organism>
<protein>
    <submittedName>
        <fullName evidence="1">Uncharacterized protein</fullName>
    </submittedName>
</protein>